<accession>A0A0H3B9B4</accession>
<protein>
    <submittedName>
        <fullName evidence="1">Uncharacterized protein</fullName>
    </submittedName>
</protein>
<dbReference type="EMBL" id="CP000950">
    <property type="protein sequence ID" value="ACA70430.1"/>
    <property type="molecule type" value="Genomic_DNA"/>
</dbReference>
<gene>
    <name evidence="1" type="ordered locus">YPK_4171</name>
</gene>
<dbReference type="AlphaFoldDB" id="A0A0H3B9B4"/>
<reference evidence="1" key="1">
    <citation type="submission" date="2008-02" db="EMBL/GenBank/DDBJ databases">
        <title>Complete sequence of Yersinia pseudotuberculosis YPIII.</title>
        <authorList>
            <consortium name="US DOE Joint Genome Institute"/>
            <person name="Challacombe J.F."/>
            <person name="Bruce D."/>
            <person name="Detter J.C."/>
            <person name="Green L."/>
            <person name="Land M."/>
            <person name="Munk C."/>
            <person name="Lindler L.E."/>
            <person name="Nikolich M.P."/>
            <person name="Brettin T."/>
        </authorList>
    </citation>
    <scope>NUCLEOTIDE SEQUENCE</scope>
    <source>
        <strain evidence="1">YPIII</strain>
    </source>
</reference>
<evidence type="ECO:0000313" key="1">
    <source>
        <dbReference type="EMBL" id="ACA70430.1"/>
    </source>
</evidence>
<dbReference type="RefSeq" id="WP_012304773.1">
    <property type="nucleotide sequence ID" value="NZ_CP009792.1"/>
</dbReference>
<dbReference type="KEGG" id="ypy:YPK_4171"/>
<name>A0A0H3B9B4_YERPY</name>
<organism evidence="1">
    <name type="scientific">Yersinia pseudotuberculosis serotype O:3 (strain YPIII)</name>
    <dbReference type="NCBI Taxonomy" id="502800"/>
    <lineage>
        <taxon>Bacteria</taxon>
        <taxon>Pseudomonadati</taxon>
        <taxon>Pseudomonadota</taxon>
        <taxon>Gammaproteobacteria</taxon>
        <taxon>Enterobacterales</taxon>
        <taxon>Yersiniaceae</taxon>
        <taxon>Yersinia</taxon>
    </lineage>
</organism>
<dbReference type="PATRIC" id="fig|502800.11.peg.522"/>
<proteinExistence type="predicted"/>
<sequence>MRMTSRKKEILSFYEPDNLEWVTGEIGPPPLDVSGVTYLINGMASFDKRHQLESTRRTLESMVKAGLLEKITSYEQRQDTTQSGGGNGVWCNVSRYALPGSCVIMRDDGGKREAIDGEVVRID</sequence>